<dbReference type="EMBL" id="JACHWQ010000001">
    <property type="protein sequence ID" value="MBB2974623.1"/>
    <property type="molecule type" value="Genomic_DNA"/>
</dbReference>
<evidence type="ECO:0000256" key="1">
    <source>
        <dbReference type="ARBA" id="ARBA00006738"/>
    </source>
</evidence>
<reference evidence="3 4" key="1">
    <citation type="submission" date="2020-08" db="EMBL/GenBank/DDBJ databases">
        <title>Sequencing the genomes of 1000 actinobacteria strains.</title>
        <authorList>
            <person name="Klenk H.-P."/>
        </authorList>
    </citation>
    <scope>NUCLEOTIDE SEQUENCE [LARGE SCALE GENOMIC DNA]</scope>
    <source>
        <strain evidence="3 4">DSM 27099</strain>
    </source>
</reference>
<sequence length="120" mass="13321">MAEKDELGRRGEERAATYLEGVGYRVLSRNWRGADGEVDLVVCHGSFLVFVEVKTRRTEAFGHPLEAVGPVKLRRLWRLSSQWCAAFPHIAAGHTVRIDAVGIIGPDPSCGTVEHLQDLR</sequence>
<accession>A0A7W4V0H4</accession>
<dbReference type="PANTHER" id="PTHR34039:SF1">
    <property type="entry name" value="UPF0102 PROTEIN YRAN"/>
    <property type="match status" value="1"/>
</dbReference>
<dbReference type="HAMAP" id="MF_00048">
    <property type="entry name" value="UPF0102"/>
    <property type="match status" value="1"/>
</dbReference>
<protein>
    <recommendedName>
        <fullName evidence="2">UPF0102 protein FHX49_000164</fullName>
    </recommendedName>
</protein>
<keyword evidence="3" id="KW-0540">Nuclease</keyword>
<dbReference type="CDD" id="cd20736">
    <property type="entry name" value="PoNe_Nuclease"/>
    <property type="match status" value="1"/>
</dbReference>
<dbReference type="PANTHER" id="PTHR34039">
    <property type="entry name" value="UPF0102 PROTEIN YRAN"/>
    <property type="match status" value="1"/>
</dbReference>
<proteinExistence type="inferred from homology"/>
<dbReference type="Pfam" id="PF02021">
    <property type="entry name" value="UPF0102"/>
    <property type="match status" value="1"/>
</dbReference>
<evidence type="ECO:0000313" key="4">
    <source>
        <dbReference type="Proteomes" id="UP000529310"/>
    </source>
</evidence>
<name>A0A7W4V0H4_9MICO</name>
<keyword evidence="3" id="KW-0255">Endonuclease</keyword>
<comment type="caution">
    <text evidence="3">The sequence shown here is derived from an EMBL/GenBank/DDBJ whole genome shotgun (WGS) entry which is preliminary data.</text>
</comment>
<dbReference type="Proteomes" id="UP000529310">
    <property type="component" value="Unassembled WGS sequence"/>
</dbReference>
<gene>
    <name evidence="3" type="ORF">FHX49_000164</name>
</gene>
<dbReference type="SUPFAM" id="SSF52980">
    <property type="entry name" value="Restriction endonuclease-like"/>
    <property type="match status" value="1"/>
</dbReference>
<dbReference type="RefSeq" id="WP_165142671.1">
    <property type="nucleotide sequence ID" value="NZ_CP049255.1"/>
</dbReference>
<comment type="similarity">
    <text evidence="1 2">Belongs to the UPF0102 family.</text>
</comment>
<dbReference type="Gene3D" id="3.40.1350.10">
    <property type="match status" value="1"/>
</dbReference>
<dbReference type="NCBIfam" id="NF009154">
    <property type="entry name" value="PRK12497.3-3"/>
    <property type="match status" value="1"/>
</dbReference>
<dbReference type="InterPro" id="IPR003509">
    <property type="entry name" value="UPF0102_YraN-like"/>
</dbReference>
<evidence type="ECO:0000313" key="3">
    <source>
        <dbReference type="EMBL" id="MBB2974623.1"/>
    </source>
</evidence>
<dbReference type="InterPro" id="IPR011856">
    <property type="entry name" value="tRNA_endonuc-like_dom_sf"/>
</dbReference>
<keyword evidence="3" id="KW-0378">Hydrolase</keyword>
<dbReference type="GO" id="GO:0004519">
    <property type="term" value="F:endonuclease activity"/>
    <property type="evidence" value="ECO:0007669"/>
    <property type="project" value="UniProtKB-KW"/>
</dbReference>
<keyword evidence="4" id="KW-1185">Reference proteome</keyword>
<evidence type="ECO:0000256" key="2">
    <source>
        <dbReference type="HAMAP-Rule" id="MF_00048"/>
    </source>
</evidence>
<dbReference type="InterPro" id="IPR011335">
    <property type="entry name" value="Restrct_endonuc-II-like"/>
</dbReference>
<dbReference type="GO" id="GO:0003676">
    <property type="term" value="F:nucleic acid binding"/>
    <property type="evidence" value="ECO:0007669"/>
    <property type="project" value="InterPro"/>
</dbReference>
<dbReference type="AlphaFoldDB" id="A0A7W4V0H4"/>
<organism evidence="3 4">
    <name type="scientific">Microbacterium endophyticum</name>
    <dbReference type="NCBI Taxonomy" id="1526412"/>
    <lineage>
        <taxon>Bacteria</taxon>
        <taxon>Bacillati</taxon>
        <taxon>Actinomycetota</taxon>
        <taxon>Actinomycetes</taxon>
        <taxon>Micrococcales</taxon>
        <taxon>Microbacteriaceae</taxon>
        <taxon>Microbacterium</taxon>
    </lineage>
</organism>